<feature type="non-terminal residue" evidence="2">
    <location>
        <position position="1"/>
    </location>
</feature>
<reference evidence="2 3" key="1">
    <citation type="journal article" date="2015" name="Nature">
        <title>rRNA introns, odd ribosomes, and small enigmatic genomes across a large radiation of phyla.</title>
        <authorList>
            <person name="Brown C.T."/>
            <person name="Hug L.A."/>
            <person name="Thomas B.C."/>
            <person name="Sharon I."/>
            <person name="Castelle C.J."/>
            <person name="Singh A."/>
            <person name="Wilkins M.J."/>
            <person name="Williams K.H."/>
            <person name="Banfield J.F."/>
        </authorList>
    </citation>
    <scope>NUCLEOTIDE SEQUENCE [LARGE SCALE GENOMIC DNA]</scope>
</reference>
<sequence>ILIVPFTQWLGIPWPIVYKIGWFGLFLLLGSFSFWKLIRSVLPNDAKMFWPISIFIYVINSYALMLVSGGQMGVALSYAVAPLVLASFIDFQKNDVSPQKNVKFQISNVKSIILAGLILAFQVMIDLRIAYVTMVAVMIYFGVTRKNIITVGISVGVALLLNAFWLLPQVLLKTNPVAELGAAYTSAESVKFFSFADFSHALSLLHPNWPENIFGKTYFLQPEFLVIALFAFAAFLWKSDVKIRLFGILALVGVFFAKGAF</sequence>
<dbReference type="EMBL" id="LCJD01000022">
    <property type="protein sequence ID" value="KKT69527.1"/>
    <property type="molecule type" value="Genomic_DNA"/>
</dbReference>
<evidence type="ECO:0008006" key="4">
    <source>
        <dbReference type="Google" id="ProtNLM"/>
    </source>
</evidence>
<dbReference type="Proteomes" id="UP000034783">
    <property type="component" value="Unassembled WGS sequence"/>
</dbReference>
<feature type="transmembrane region" description="Helical" evidence="1">
    <location>
        <begin position="218"/>
        <end position="237"/>
    </location>
</feature>
<name>A0A0G1LLA7_UNCKA</name>
<dbReference type="AlphaFoldDB" id="A0A0G1LLA7"/>
<feature type="transmembrane region" description="Helical" evidence="1">
    <location>
        <begin position="243"/>
        <end position="260"/>
    </location>
</feature>
<keyword evidence="1" id="KW-0812">Transmembrane</keyword>
<keyword evidence="1" id="KW-1133">Transmembrane helix</keyword>
<evidence type="ECO:0000313" key="3">
    <source>
        <dbReference type="Proteomes" id="UP000034783"/>
    </source>
</evidence>
<evidence type="ECO:0000256" key="1">
    <source>
        <dbReference type="SAM" id="Phobius"/>
    </source>
</evidence>
<proteinExistence type="predicted"/>
<feature type="transmembrane region" description="Helical" evidence="1">
    <location>
        <begin position="49"/>
        <end position="67"/>
    </location>
</feature>
<evidence type="ECO:0000313" key="2">
    <source>
        <dbReference type="EMBL" id="KKT69527.1"/>
    </source>
</evidence>
<protein>
    <recommendedName>
        <fullName evidence="4">DUF2029 domain-containing protein</fullName>
    </recommendedName>
</protein>
<feature type="transmembrane region" description="Helical" evidence="1">
    <location>
        <begin position="20"/>
        <end position="37"/>
    </location>
</feature>
<comment type="caution">
    <text evidence="2">The sequence shown here is derived from an EMBL/GenBank/DDBJ whole genome shotgun (WGS) entry which is preliminary data.</text>
</comment>
<accession>A0A0G1LLA7</accession>
<organism evidence="2 3">
    <name type="scientific">candidate division WWE3 bacterium GW2011_GWB1_44_4</name>
    <dbReference type="NCBI Taxonomy" id="1619116"/>
    <lineage>
        <taxon>Bacteria</taxon>
        <taxon>Katanobacteria</taxon>
    </lineage>
</organism>
<feature type="transmembrane region" description="Helical" evidence="1">
    <location>
        <begin position="112"/>
        <end position="142"/>
    </location>
</feature>
<gene>
    <name evidence="2" type="ORF">UW65_C0022G0025</name>
</gene>
<feature type="transmembrane region" description="Helical" evidence="1">
    <location>
        <begin position="148"/>
        <end position="167"/>
    </location>
</feature>
<keyword evidence="1" id="KW-0472">Membrane</keyword>